<organism evidence="1 2">
    <name type="scientific">Meloidogyne incognita</name>
    <name type="common">Southern root-knot nematode worm</name>
    <name type="synonym">Oxyuris incognita</name>
    <dbReference type="NCBI Taxonomy" id="6306"/>
    <lineage>
        <taxon>Eukaryota</taxon>
        <taxon>Metazoa</taxon>
        <taxon>Ecdysozoa</taxon>
        <taxon>Nematoda</taxon>
        <taxon>Chromadorea</taxon>
        <taxon>Rhabditida</taxon>
        <taxon>Tylenchina</taxon>
        <taxon>Tylenchomorpha</taxon>
        <taxon>Tylenchoidea</taxon>
        <taxon>Meloidogynidae</taxon>
        <taxon>Meloidogyninae</taxon>
        <taxon>Meloidogyne</taxon>
        <taxon>Meloidogyne incognita group</taxon>
    </lineage>
</organism>
<dbReference type="WBParaSite" id="Minc3s00698g16239">
    <property type="protein sequence ID" value="Minc3s00698g16239"/>
    <property type="gene ID" value="Minc3s00698g16239"/>
</dbReference>
<dbReference type="Proteomes" id="UP000887563">
    <property type="component" value="Unplaced"/>
</dbReference>
<accession>A0A914LNP9</accession>
<name>A0A914LNP9_MELIC</name>
<evidence type="ECO:0000313" key="1">
    <source>
        <dbReference type="Proteomes" id="UP000887563"/>
    </source>
</evidence>
<keyword evidence="1" id="KW-1185">Reference proteome</keyword>
<evidence type="ECO:0000313" key="2">
    <source>
        <dbReference type="WBParaSite" id="Minc3s00698g16239"/>
    </source>
</evidence>
<proteinExistence type="predicted"/>
<reference evidence="2" key="1">
    <citation type="submission" date="2022-11" db="UniProtKB">
        <authorList>
            <consortium name="WormBaseParasite"/>
        </authorList>
    </citation>
    <scope>IDENTIFICATION</scope>
</reference>
<protein>
    <submittedName>
        <fullName evidence="2">Uncharacterized protein</fullName>
    </submittedName>
</protein>
<dbReference type="AlphaFoldDB" id="A0A914LNP9"/>
<sequence length="196" mass="22401">MFIFLGIFPNPSPFMGYIKPRISPPKHSSQLLYSTLRANIFPFNIPIQHSCSTLQFQLSTFQFSISIFRGKVNPPRGSLTVLLLLFDCVGTTNTVWCHDRSFFSKTNLLGSPTPDRRGSLAGRCQMWSSVISIHLKADRSSLSKTFLASFSKIWPQNDNQSKASQWVIRIHNIFPFFVFQLDQRPLLPPVYKELSK</sequence>